<feature type="region of interest" description="Disordered" evidence="21">
    <location>
        <begin position="1076"/>
        <end position="1098"/>
    </location>
</feature>
<dbReference type="Gene3D" id="4.10.1060.10">
    <property type="entry name" value="Zinc finger, RanBP2-type"/>
    <property type="match status" value="3"/>
</dbReference>
<sequence length="1574" mass="165589">MDRRVIRSKKNKSRNVRPYDRPNQGILGKVASKVKDLLTPSWIFNVSQWISTPQEQPGSSNTPEEESNDEDEVPPQTTTISTMSSTSHGSKRARLRLHEPGSSILNEGTQAWLDAPSSSNLFNQSPCLPSTVTQNTLVENKESPVIMNGDDHSENSEGSASTSGCSSLVSSHKERSNCIGPSNLRLSESALANLRGTLKNTVDLKNRRDLASQKEGYPSPNTSASRLSLWSGGLSPAAKFHQRSPSVANSSQPSFNVSAFGAPSKVNQQIERRVASPFYQGSTRFGGASATRKIPISTAPYQIEKPSRNQIKVRSNQSEDSLEGMSSAAKRILLTLEKMSSPVTDAKKIPNTNKSPVDLSLYMMPPKHRSNVVSTPGGTSKGPPIANISTISKLMTLKSCGMKKFQNSSMDSLPVPSAEIIKIPADIFQSDLLQTPLAKGGGGKMKSKINQQHESRVGSSSLEQLESVQLPNVPLPISTLPTFSFGPKPDKSCDLITKIGSDFVFSSPIEVLPKVPVHNNISVPHLDSNLQRSSVSQEKQTFTFSNPIEHELPSLILGSVYTPSSSATWECASCWVRNPTNESKCISCETPKPTLNSTEPKLPMASTPSTKPLSDFSSNLTNPPKPSAPISKETSASINTSASVSSWACNECWVNNPAKEVKCLACETPKPGSKVDRASNSTSESSFPTFGISSSGTSGFFSHTLSSSSGGFKLPDIPCDSSDQTVTFGGFKLPAAKPCDSSDQTVRFGGLKLPAAKPSDSEPNKSGVKTSNEIFTSKLPEASKTSPSKNSDLSTLESIAKSVCSSKTSASSTLNGPSKVSFATKKPNNAENTVSEEEKTNSNFSFKTNVTSQSSSVTSFSGKPLPVNNPPGSWECDICMVINTSDKQKCVACETLRPSKTNMSGLKDPESFKFTSPLESSPITFKFISSSTSQTTTTTSTFTFGSSSSATSTFFTPVSSSATSASTTNEPKVVSLTESSTPKPSVPEFKFDAPKVPSLDTSKRNIPVIDLVDEKESTDAKLSSFSTLVSKSSNEGSQVPSITSSSNSAFKITTPVIGNTSLTPSVSTENKLTLPVPVKTDTPEADSKKIESISSGQSKDAPVGGFNFKIPSSATSAFGGFGTSNSNIDNKLASQAKSINAEKKPDPTLGVNVSTPSLSSPFSIPTSTPVFKAGDKVETAIASEASAIKNVFASSVASSSTPTFNFSNTPISLIGLAPTSSGLALASSQPNLSLAPTQTQSFGTMVKSQDLKPVASGVSFSAAATTSTFTFGTPAATTTQSNPSSGFSFFTSSATNATPSTTQSLFMFGNSNASQPSTTSFTFKGLNEDKPAPAPSNALNFNAPATTTSTSSIFKFNASAPTSTGGYVFGAVKSEPGTVSAPSSTFAFGSGSAQSTNSTFSGFQTNPSATPFQFGSQSTANTAPAPTFGSNTNTFSFGKTESTNQLPTTQASSGFAVNTIQPMFGGAAASAFGKTEKAPFNFGMPQGSSTTVFQFGEKKQAIAPQFFGTPAQETPAPAPSFPTSQFNFSTPSSFNFGASTNNSGPFQFAANTADSQSSAPRKIRKAVRRVPRKD</sequence>
<comment type="caution">
    <text evidence="23">The sequence shown here is derived from an EMBL/GenBank/DDBJ whole genome shotgun (WGS) entry which is preliminary data.</text>
</comment>
<evidence type="ECO:0000256" key="17">
    <source>
        <dbReference type="ARBA" id="ARBA00068609"/>
    </source>
</evidence>
<evidence type="ECO:0000256" key="20">
    <source>
        <dbReference type="PROSITE-ProRule" id="PRU00322"/>
    </source>
</evidence>
<evidence type="ECO:0000256" key="9">
    <source>
        <dbReference type="ARBA" id="ARBA00022833"/>
    </source>
</evidence>
<evidence type="ECO:0000256" key="13">
    <source>
        <dbReference type="ARBA" id="ARBA00023132"/>
    </source>
</evidence>
<feature type="compositionally biased region" description="Acidic residues" evidence="21">
    <location>
        <begin position="63"/>
        <end position="73"/>
    </location>
</feature>
<dbReference type="Proteomes" id="UP001497382">
    <property type="component" value="Unassembled WGS sequence"/>
</dbReference>
<proteinExistence type="inferred from homology"/>
<feature type="region of interest" description="Disordered" evidence="21">
    <location>
        <begin position="205"/>
        <end position="224"/>
    </location>
</feature>
<dbReference type="GO" id="GO:0005643">
    <property type="term" value="C:nuclear pore"/>
    <property type="evidence" value="ECO:0007669"/>
    <property type="project" value="UniProtKB-SubCell"/>
</dbReference>
<evidence type="ECO:0000256" key="14">
    <source>
        <dbReference type="ARBA" id="ARBA00023136"/>
    </source>
</evidence>
<feature type="region of interest" description="Disordered" evidence="21">
    <location>
        <begin position="808"/>
        <end position="847"/>
    </location>
</feature>
<evidence type="ECO:0000256" key="18">
    <source>
        <dbReference type="ARBA" id="ARBA00078197"/>
    </source>
</evidence>
<keyword evidence="10" id="KW-0653">Protein transport</keyword>
<keyword evidence="12" id="KW-0238">DNA-binding</keyword>
<name>A0AAV2AJ56_9ARAC</name>
<evidence type="ECO:0000256" key="6">
    <source>
        <dbReference type="ARBA" id="ARBA00022737"/>
    </source>
</evidence>
<feature type="compositionally biased region" description="Basic and acidic residues" evidence="21">
    <location>
        <begin position="1081"/>
        <end position="1091"/>
    </location>
</feature>
<dbReference type="InterPro" id="IPR001876">
    <property type="entry name" value="Znf_RanBP2"/>
</dbReference>
<feature type="region of interest" description="Disordered" evidence="21">
    <location>
        <begin position="1532"/>
        <end position="1574"/>
    </location>
</feature>
<dbReference type="GO" id="GO:0031965">
    <property type="term" value="C:nuclear membrane"/>
    <property type="evidence" value="ECO:0007669"/>
    <property type="project" value="UniProtKB-SubCell"/>
</dbReference>
<evidence type="ECO:0000256" key="10">
    <source>
        <dbReference type="ARBA" id="ARBA00022927"/>
    </source>
</evidence>
<evidence type="ECO:0000313" key="24">
    <source>
        <dbReference type="Proteomes" id="UP001497382"/>
    </source>
</evidence>
<dbReference type="GO" id="GO:0006606">
    <property type="term" value="P:protein import into nucleus"/>
    <property type="evidence" value="ECO:0007669"/>
    <property type="project" value="TreeGrafter"/>
</dbReference>
<evidence type="ECO:0000313" key="23">
    <source>
        <dbReference type="EMBL" id="CAL1283686.1"/>
    </source>
</evidence>
<feature type="compositionally biased region" description="Polar residues" evidence="21">
    <location>
        <begin position="50"/>
        <end position="62"/>
    </location>
</feature>
<dbReference type="SUPFAM" id="SSF90209">
    <property type="entry name" value="Ran binding protein zinc finger-like"/>
    <property type="match status" value="3"/>
</dbReference>
<evidence type="ECO:0000259" key="22">
    <source>
        <dbReference type="PROSITE" id="PS50199"/>
    </source>
</evidence>
<keyword evidence="9" id="KW-0862">Zinc</keyword>
<feature type="domain" description="RanBP2-type" evidence="22">
    <location>
        <begin position="565"/>
        <end position="594"/>
    </location>
</feature>
<dbReference type="GO" id="GO:0003677">
    <property type="term" value="F:DNA binding"/>
    <property type="evidence" value="ECO:0007669"/>
    <property type="project" value="UniProtKB-KW"/>
</dbReference>
<feature type="compositionally biased region" description="Polar residues" evidence="21">
    <location>
        <begin position="606"/>
        <end position="622"/>
    </location>
</feature>
<keyword evidence="15" id="KW-0539">Nucleus</keyword>
<feature type="compositionally biased region" description="Polar residues" evidence="21">
    <location>
        <begin position="783"/>
        <end position="792"/>
    </location>
</feature>
<keyword evidence="6" id="KW-0677">Repeat</keyword>
<keyword evidence="8" id="KW-0509">mRNA transport</keyword>
<evidence type="ECO:0000256" key="8">
    <source>
        <dbReference type="ARBA" id="ARBA00022816"/>
    </source>
</evidence>
<evidence type="ECO:0000256" key="15">
    <source>
        <dbReference type="ARBA" id="ARBA00023242"/>
    </source>
</evidence>
<comment type="similarity">
    <text evidence="16">Belongs to the NUP153 family.</text>
</comment>
<keyword evidence="13" id="KW-0906">Nuclear pore complex</keyword>
<feature type="compositionally biased region" description="Low complexity" evidence="21">
    <location>
        <begin position="77"/>
        <end position="88"/>
    </location>
</feature>
<evidence type="ECO:0000256" key="3">
    <source>
        <dbReference type="ARBA" id="ARBA00004567"/>
    </source>
</evidence>
<feature type="domain" description="RanBP2-type" evidence="22">
    <location>
        <begin position="870"/>
        <end position="899"/>
    </location>
</feature>
<organism evidence="23 24">
    <name type="scientific">Larinioides sclopetarius</name>
    <dbReference type="NCBI Taxonomy" id="280406"/>
    <lineage>
        <taxon>Eukaryota</taxon>
        <taxon>Metazoa</taxon>
        <taxon>Ecdysozoa</taxon>
        <taxon>Arthropoda</taxon>
        <taxon>Chelicerata</taxon>
        <taxon>Arachnida</taxon>
        <taxon>Araneae</taxon>
        <taxon>Araneomorphae</taxon>
        <taxon>Entelegynae</taxon>
        <taxon>Araneoidea</taxon>
        <taxon>Araneidae</taxon>
        <taxon>Larinioides</taxon>
    </lineage>
</organism>
<dbReference type="PROSITE" id="PS01358">
    <property type="entry name" value="ZF_RANBP2_1"/>
    <property type="match status" value="3"/>
</dbReference>
<keyword evidence="7 20" id="KW-0863">Zinc-finger</keyword>
<dbReference type="Pfam" id="PF00641">
    <property type="entry name" value="Zn_ribbon_RanBP"/>
    <property type="match status" value="3"/>
</dbReference>
<dbReference type="GO" id="GO:0008139">
    <property type="term" value="F:nuclear localization sequence binding"/>
    <property type="evidence" value="ECO:0007669"/>
    <property type="project" value="TreeGrafter"/>
</dbReference>
<evidence type="ECO:0000256" key="7">
    <source>
        <dbReference type="ARBA" id="ARBA00022771"/>
    </source>
</evidence>
<keyword evidence="4" id="KW-0813">Transport</keyword>
<dbReference type="GO" id="GO:0006405">
    <property type="term" value="P:RNA export from nucleus"/>
    <property type="evidence" value="ECO:0007669"/>
    <property type="project" value="TreeGrafter"/>
</dbReference>
<evidence type="ECO:0000256" key="5">
    <source>
        <dbReference type="ARBA" id="ARBA00022723"/>
    </source>
</evidence>
<gene>
    <name evidence="23" type="ORF">LARSCL_LOCUS12753</name>
</gene>
<dbReference type="PANTHER" id="PTHR23193:SF23">
    <property type="entry name" value="NUCLEAR PORE COMPLEX PROTEIN NUP153"/>
    <property type="match status" value="1"/>
</dbReference>
<dbReference type="EMBL" id="CAXIEN010000170">
    <property type="protein sequence ID" value="CAL1283686.1"/>
    <property type="molecule type" value="Genomic_DNA"/>
</dbReference>
<feature type="region of interest" description="Disordered" evidence="21">
    <location>
        <begin position="595"/>
        <end position="635"/>
    </location>
</feature>
<feature type="region of interest" description="Disordered" evidence="21">
    <location>
        <begin position="752"/>
        <end position="792"/>
    </location>
</feature>
<evidence type="ECO:0000256" key="19">
    <source>
        <dbReference type="ARBA" id="ARBA00079437"/>
    </source>
</evidence>
<reference evidence="23 24" key="1">
    <citation type="submission" date="2024-04" db="EMBL/GenBank/DDBJ databases">
        <authorList>
            <person name="Rising A."/>
            <person name="Reimegard J."/>
            <person name="Sonavane S."/>
            <person name="Akerstrom W."/>
            <person name="Nylinder S."/>
            <person name="Hedman E."/>
            <person name="Kallberg Y."/>
        </authorList>
    </citation>
    <scope>NUCLEOTIDE SEQUENCE [LARGE SCALE GENOMIC DNA]</scope>
</reference>
<feature type="compositionally biased region" description="Low complexity" evidence="21">
    <location>
        <begin position="156"/>
        <end position="168"/>
    </location>
</feature>
<dbReference type="FunFam" id="4.10.1060.10:FF:000001">
    <property type="entry name" value="Nuclear pore complex protein Nup153"/>
    <property type="match status" value="1"/>
</dbReference>
<keyword evidence="5" id="KW-0479">Metal-binding</keyword>
<evidence type="ECO:0000256" key="2">
    <source>
        <dbReference type="ARBA" id="ARBA00004126"/>
    </source>
</evidence>
<feature type="region of interest" description="Disordered" evidence="21">
    <location>
        <begin position="1"/>
        <end position="25"/>
    </location>
</feature>
<feature type="region of interest" description="Disordered" evidence="21">
    <location>
        <begin position="959"/>
        <end position="992"/>
    </location>
</feature>
<feature type="compositionally biased region" description="Polar residues" evidence="21">
    <location>
        <begin position="1532"/>
        <end position="1559"/>
    </location>
</feature>
<feature type="compositionally biased region" description="Basic residues" evidence="21">
    <location>
        <begin position="1561"/>
        <end position="1574"/>
    </location>
</feature>
<comment type="cofactor">
    <cofactor evidence="1">
        <name>Zn(2+)</name>
        <dbReference type="ChEBI" id="CHEBI:29105"/>
    </cofactor>
</comment>
<feature type="region of interest" description="Disordered" evidence="21">
    <location>
        <begin position="50"/>
        <end position="93"/>
    </location>
</feature>
<accession>A0AAV2AJ56</accession>
<keyword evidence="14" id="KW-0472">Membrane</keyword>
<feature type="region of interest" description="Disordered" evidence="21">
    <location>
        <begin position="146"/>
        <end position="168"/>
    </location>
</feature>
<dbReference type="SMART" id="SM00547">
    <property type="entry name" value="ZnF_RBZ"/>
    <property type="match status" value="3"/>
</dbReference>
<dbReference type="GO" id="GO:0051028">
    <property type="term" value="P:mRNA transport"/>
    <property type="evidence" value="ECO:0007669"/>
    <property type="project" value="UniProtKB-KW"/>
</dbReference>
<keyword evidence="24" id="KW-1185">Reference proteome</keyword>
<feature type="compositionally biased region" description="Low complexity" evidence="21">
    <location>
        <begin position="959"/>
        <end position="968"/>
    </location>
</feature>
<evidence type="ECO:0000256" key="1">
    <source>
        <dbReference type="ARBA" id="ARBA00001947"/>
    </source>
</evidence>
<evidence type="ECO:0000256" key="16">
    <source>
        <dbReference type="ARBA" id="ARBA00060842"/>
    </source>
</evidence>
<evidence type="ECO:0000256" key="4">
    <source>
        <dbReference type="ARBA" id="ARBA00022448"/>
    </source>
</evidence>
<dbReference type="GO" id="GO:0008270">
    <property type="term" value="F:zinc ion binding"/>
    <property type="evidence" value="ECO:0007669"/>
    <property type="project" value="UniProtKB-KW"/>
</dbReference>
<dbReference type="InterPro" id="IPR026054">
    <property type="entry name" value="Nucleoporin"/>
</dbReference>
<dbReference type="PROSITE" id="PS50199">
    <property type="entry name" value="ZF_RANBP2_2"/>
    <property type="match status" value="3"/>
</dbReference>
<dbReference type="GO" id="GO:0017056">
    <property type="term" value="F:structural constituent of nuclear pore"/>
    <property type="evidence" value="ECO:0007669"/>
    <property type="project" value="TreeGrafter"/>
</dbReference>
<dbReference type="PANTHER" id="PTHR23193">
    <property type="entry name" value="NUCLEAR PORE COMPLEX PROTEIN NUP"/>
    <property type="match status" value="1"/>
</dbReference>
<dbReference type="InterPro" id="IPR036443">
    <property type="entry name" value="Znf_RanBP2_sf"/>
</dbReference>
<evidence type="ECO:0000256" key="21">
    <source>
        <dbReference type="SAM" id="MobiDB-lite"/>
    </source>
</evidence>
<comment type="subcellular location">
    <subcellularLocation>
        <location evidence="2">Nucleus membrane</location>
    </subcellularLocation>
    <subcellularLocation>
        <location evidence="3">Nucleus</location>
        <location evidence="3">Nuclear pore complex</location>
    </subcellularLocation>
</comment>
<feature type="compositionally biased region" description="Basic residues" evidence="21">
    <location>
        <begin position="1"/>
        <end position="15"/>
    </location>
</feature>
<keyword evidence="11" id="KW-0811">Translocation</keyword>
<evidence type="ECO:0000256" key="12">
    <source>
        <dbReference type="ARBA" id="ARBA00023125"/>
    </source>
</evidence>
<evidence type="ECO:0000256" key="11">
    <source>
        <dbReference type="ARBA" id="ARBA00023010"/>
    </source>
</evidence>
<protein>
    <recommendedName>
        <fullName evidence="17">Nuclear pore complex protein Nup153</fullName>
    </recommendedName>
    <alternativeName>
        <fullName evidence="19">153 kDa nucleoporin</fullName>
    </alternativeName>
    <alternativeName>
        <fullName evidence="18">Nucleoporin Nup153</fullName>
    </alternativeName>
</protein>
<feature type="domain" description="RanBP2-type" evidence="22">
    <location>
        <begin position="643"/>
        <end position="672"/>
    </location>
</feature>